<protein>
    <recommendedName>
        <fullName evidence="3">Lipoprotein</fullName>
    </recommendedName>
</protein>
<dbReference type="EMBL" id="CP002281">
    <property type="protein sequence ID" value="ADO83541.1"/>
    <property type="molecule type" value="Genomic_DNA"/>
</dbReference>
<keyword evidence="2" id="KW-1185">Reference proteome</keyword>
<evidence type="ECO:0008006" key="3">
    <source>
        <dbReference type="Google" id="ProtNLM"/>
    </source>
</evidence>
<evidence type="ECO:0000313" key="1">
    <source>
        <dbReference type="EMBL" id="ADO83541.1"/>
    </source>
</evidence>
<dbReference type="Proteomes" id="UP000006875">
    <property type="component" value="Chromosome"/>
</dbReference>
<reference evidence="1 2" key="1">
    <citation type="journal article" date="2010" name="Stand. Genomic Sci.">
        <title>Complete genome sequence of Ilyobacter polytropus type strain (CuHbu1).</title>
        <authorList>
            <person name="Sikorski J."/>
            <person name="Chertkov O."/>
            <person name="Lapidus A."/>
            <person name="Nolan M."/>
            <person name="Lucas S."/>
            <person name="Del Rio T.G."/>
            <person name="Tice H."/>
            <person name="Cheng J.F."/>
            <person name="Tapia R."/>
            <person name="Han C."/>
            <person name="Goodwin L."/>
            <person name="Pitluck S."/>
            <person name="Liolios K."/>
            <person name="Ivanova N."/>
            <person name="Mavromatis K."/>
            <person name="Mikhailova N."/>
            <person name="Pati A."/>
            <person name="Chen A."/>
            <person name="Palaniappan K."/>
            <person name="Land M."/>
            <person name="Hauser L."/>
            <person name="Chang Y.J."/>
            <person name="Jeffries C.D."/>
            <person name="Brambilla E."/>
            <person name="Yasawong M."/>
            <person name="Rohde M."/>
            <person name="Pukall R."/>
            <person name="Spring S."/>
            <person name="Goker M."/>
            <person name="Woyke T."/>
            <person name="Bristow J."/>
            <person name="Eisen J.A."/>
            <person name="Markowitz V."/>
            <person name="Hugenholtz P."/>
            <person name="Kyrpides N.C."/>
            <person name="Klenk H.P."/>
        </authorList>
    </citation>
    <scope>NUCLEOTIDE SEQUENCE [LARGE SCALE GENOMIC DNA]</scope>
    <source>
        <strain evidence="2">ATCC 51220 / DSM 2926 / LMG 16218 / CuHBu1</strain>
    </source>
</reference>
<proteinExistence type="predicted"/>
<gene>
    <name evidence="1" type="ordered locus">Ilyop_1770</name>
</gene>
<dbReference type="STRING" id="572544.Ilyop_1770"/>
<dbReference type="KEGG" id="ipo:Ilyop_1770"/>
<dbReference type="HOGENOM" id="CLU_2553698_0_0_0"/>
<name>E3H8Y7_ILYPC</name>
<dbReference type="RefSeq" id="WP_013388204.1">
    <property type="nucleotide sequence ID" value="NC_014632.1"/>
</dbReference>
<dbReference type="PROSITE" id="PS51257">
    <property type="entry name" value="PROKAR_LIPOPROTEIN"/>
    <property type="match status" value="1"/>
</dbReference>
<organism evidence="1 2">
    <name type="scientific">Ilyobacter polytropus (strain ATCC 51220 / DSM 2926 / LMG 16218 / CuHBu1)</name>
    <dbReference type="NCBI Taxonomy" id="572544"/>
    <lineage>
        <taxon>Bacteria</taxon>
        <taxon>Fusobacteriati</taxon>
        <taxon>Fusobacteriota</taxon>
        <taxon>Fusobacteriia</taxon>
        <taxon>Fusobacteriales</taxon>
        <taxon>Fusobacteriaceae</taxon>
        <taxon>Ilyobacter</taxon>
    </lineage>
</organism>
<sequence>MKKLTVLFMTLLLVACGSIEIKESAGDEERFSRRPANEEKVIYSEVNLEEGVEPLYKEQFVPQYDYKPETKSDDFMLENLNK</sequence>
<evidence type="ECO:0000313" key="2">
    <source>
        <dbReference type="Proteomes" id="UP000006875"/>
    </source>
</evidence>
<dbReference type="AlphaFoldDB" id="E3H8Y7"/>
<accession>E3H8Y7</accession>